<sequence length="109" mass="12725">MVLPLAFVTVKDLDEYVDDLANELPPELQPFLEWFKDTYLGHPNRHGHGRRPDRTSNYAEAAHRRIQTELVVDHPTIWKLIDGLRKMQKGRDSYYEQLVAGNQPSTKLR</sequence>
<gene>
    <name evidence="1" type="ORF">ILUMI_01307</name>
</gene>
<organism evidence="1 2">
    <name type="scientific">Ignelater luminosus</name>
    <name type="common">Cucubano</name>
    <name type="synonym">Pyrophorus luminosus</name>
    <dbReference type="NCBI Taxonomy" id="2038154"/>
    <lineage>
        <taxon>Eukaryota</taxon>
        <taxon>Metazoa</taxon>
        <taxon>Ecdysozoa</taxon>
        <taxon>Arthropoda</taxon>
        <taxon>Hexapoda</taxon>
        <taxon>Insecta</taxon>
        <taxon>Pterygota</taxon>
        <taxon>Neoptera</taxon>
        <taxon>Endopterygota</taxon>
        <taxon>Coleoptera</taxon>
        <taxon>Polyphaga</taxon>
        <taxon>Elateriformia</taxon>
        <taxon>Elateroidea</taxon>
        <taxon>Elateridae</taxon>
        <taxon>Agrypninae</taxon>
        <taxon>Pyrophorini</taxon>
        <taxon>Ignelater</taxon>
    </lineage>
</organism>
<protein>
    <submittedName>
        <fullName evidence="1">Uncharacterized protein</fullName>
    </submittedName>
</protein>
<reference evidence="1" key="1">
    <citation type="submission" date="2019-08" db="EMBL/GenBank/DDBJ databases">
        <title>The genome of the North American firefly Photinus pyralis.</title>
        <authorList>
            <consortium name="Photinus pyralis genome working group"/>
            <person name="Fallon T.R."/>
            <person name="Sander Lower S.E."/>
            <person name="Weng J.-K."/>
        </authorList>
    </citation>
    <scope>NUCLEOTIDE SEQUENCE</scope>
    <source>
        <strain evidence="1">TRF0915ILg1</strain>
        <tissue evidence="1">Whole body</tissue>
    </source>
</reference>
<comment type="caution">
    <text evidence="1">The sequence shown here is derived from an EMBL/GenBank/DDBJ whole genome shotgun (WGS) entry which is preliminary data.</text>
</comment>
<proteinExistence type="predicted"/>
<name>A0A8K0DEL3_IGNLU</name>
<dbReference type="AlphaFoldDB" id="A0A8K0DEL3"/>
<dbReference type="EMBL" id="VTPC01000660">
    <property type="protein sequence ID" value="KAF2904865.1"/>
    <property type="molecule type" value="Genomic_DNA"/>
</dbReference>
<accession>A0A8K0DEL3</accession>
<dbReference type="OrthoDB" id="10062872at2759"/>
<dbReference type="Proteomes" id="UP000801492">
    <property type="component" value="Unassembled WGS sequence"/>
</dbReference>
<evidence type="ECO:0000313" key="1">
    <source>
        <dbReference type="EMBL" id="KAF2904865.1"/>
    </source>
</evidence>
<evidence type="ECO:0000313" key="2">
    <source>
        <dbReference type="Proteomes" id="UP000801492"/>
    </source>
</evidence>
<keyword evidence="2" id="KW-1185">Reference proteome</keyword>